<keyword evidence="10" id="KW-1133">Transmembrane helix</keyword>
<evidence type="ECO:0000256" key="8">
    <source>
        <dbReference type="ARBA" id="ARBA00023012"/>
    </source>
</evidence>
<evidence type="ECO:0000256" key="3">
    <source>
        <dbReference type="ARBA" id="ARBA00022553"/>
    </source>
</evidence>
<dbReference type="InterPro" id="IPR000014">
    <property type="entry name" value="PAS"/>
</dbReference>
<dbReference type="InterPro" id="IPR035965">
    <property type="entry name" value="PAS-like_dom_sf"/>
</dbReference>
<dbReference type="Gene3D" id="1.10.287.130">
    <property type="match status" value="1"/>
</dbReference>
<evidence type="ECO:0000256" key="4">
    <source>
        <dbReference type="ARBA" id="ARBA00022679"/>
    </source>
</evidence>
<gene>
    <name evidence="11" type="ORF">G3M56_005225</name>
</gene>
<keyword evidence="8" id="KW-0902">Two-component regulatory system</keyword>
<name>A0A6B3L5Z7_9BACT</name>
<dbReference type="PROSITE" id="PS50113">
    <property type="entry name" value="PAC"/>
    <property type="match status" value="2"/>
</dbReference>
<dbReference type="NCBIfam" id="TIGR00229">
    <property type="entry name" value="sensory_box"/>
    <property type="match status" value="1"/>
</dbReference>
<dbReference type="PANTHER" id="PTHR43065">
    <property type="entry name" value="SENSOR HISTIDINE KINASE"/>
    <property type="match status" value="1"/>
</dbReference>
<dbReference type="Pfam" id="PF00989">
    <property type="entry name" value="PAS"/>
    <property type="match status" value="1"/>
</dbReference>
<dbReference type="AlphaFoldDB" id="A0A6B3L5Z7"/>
<dbReference type="SMART" id="SM00387">
    <property type="entry name" value="HATPase_c"/>
    <property type="match status" value="1"/>
</dbReference>
<dbReference type="InterPro" id="IPR004358">
    <property type="entry name" value="Sig_transdc_His_kin-like_C"/>
</dbReference>
<dbReference type="Pfam" id="PF08448">
    <property type="entry name" value="PAS_4"/>
    <property type="match status" value="1"/>
</dbReference>
<feature type="transmembrane region" description="Helical" evidence="10">
    <location>
        <begin position="39"/>
        <end position="59"/>
    </location>
</feature>
<keyword evidence="7" id="KW-0067">ATP-binding</keyword>
<evidence type="ECO:0000256" key="7">
    <source>
        <dbReference type="ARBA" id="ARBA00022840"/>
    </source>
</evidence>
<dbReference type="GO" id="GO:0004673">
    <property type="term" value="F:protein histidine kinase activity"/>
    <property type="evidence" value="ECO:0007669"/>
    <property type="project" value="UniProtKB-EC"/>
</dbReference>
<keyword evidence="5" id="KW-0547">Nucleotide-binding</keyword>
<dbReference type="Pfam" id="PF00072">
    <property type="entry name" value="Response_reg"/>
    <property type="match status" value="1"/>
</dbReference>
<dbReference type="EC" id="2.7.13.3" evidence="2"/>
<dbReference type="GO" id="GO:0005524">
    <property type="term" value="F:ATP binding"/>
    <property type="evidence" value="ECO:0007669"/>
    <property type="project" value="UniProtKB-KW"/>
</dbReference>
<keyword evidence="10" id="KW-0472">Membrane</keyword>
<feature type="transmembrane region" description="Helical" evidence="10">
    <location>
        <begin position="311"/>
        <end position="330"/>
    </location>
</feature>
<dbReference type="GO" id="GO:0000160">
    <property type="term" value="P:phosphorelay signal transduction system"/>
    <property type="evidence" value="ECO:0007669"/>
    <property type="project" value="UniProtKB-KW"/>
</dbReference>
<proteinExistence type="predicted"/>
<dbReference type="InterPro" id="IPR013656">
    <property type="entry name" value="PAS_4"/>
</dbReference>
<dbReference type="EMBL" id="CP066776">
    <property type="protein sequence ID" value="QQL45981.1"/>
    <property type="molecule type" value="Genomic_DNA"/>
</dbReference>
<dbReference type="RefSeq" id="WP_164364167.1">
    <property type="nucleotide sequence ID" value="NZ_CP066776.1"/>
</dbReference>
<dbReference type="InterPro" id="IPR036890">
    <property type="entry name" value="HATPase_C_sf"/>
</dbReference>
<keyword evidence="12" id="KW-1185">Reference proteome</keyword>
<dbReference type="Pfam" id="PF01590">
    <property type="entry name" value="GAF"/>
    <property type="match status" value="1"/>
</dbReference>
<dbReference type="InterPro" id="IPR005467">
    <property type="entry name" value="His_kinase_dom"/>
</dbReference>
<dbReference type="InterPro" id="IPR013767">
    <property type="entry name" value="PAS_fold"/>
</dbReference>
<dbReference type="InterPro" id="IPR003594">
    <property type="entry name" value="HATPase_dom"/>
</dbReference>
<dbReference type="PANTHER" id="PTHR43065:SF42">
    <property type="entry name" value="TWO-COMPONENT SENSOR PPRA"/>
    <property type="match status" value="1"/>
</dbReference>
<dbReference type="SMART" id="SM00448">
    <property type="entry name" value="REC"/>
    <property type="match status" value="1"/>
</dbReference>
<dbReference type="Gene3D" id="3.30.450.20">
    <property type="entry name" value="PAS domain"/>
    <property type="match status" value="2"/>
</dbReference>
<dbReference type="CDD" id="cd17546">
    <property type="entry name" value="REC_hyHK_CKI1_RcsC-like"/>
    <property type="match status" value="1"/>
</dbReference>
<dbReference type="CDD" id="cd00130">
    <property type="entry name" value="PAS"/>
    <property type="match status" value="1"/>
</dbReference>
<feature type="region of interest" description="Disordered" evidence="9">
    <location>
        <begin position="1"/>
        <end position="33"/>
    </location>
</feature>
<dbReference type="Gene3D" id="3.30.565.10">
    <property type="entry name" value="Histidine kinase-like ATPase, C-terminal domain"/>
    <property type="match status" value="1"/>
</dbReference>
<evidence type="ECO:0000256" key="9">
    <source>
        <dbReference type="SAM" id="MobiDB-lite"/>
    </source>
</evidence>
<keyword evidence="6" id="KW-0418">Kinase</keyword>
<organism evidence="11 12">
    <name type="scientific">Sulfuriroseicoccus oceanibius</name>
    <dbReference type="NCBI Taxonomy" id="2707525"/>
    <lineage>
        <taxon>Bacteria</taxon>
        <taxon>Pseudomonadati</taxon>
        <taxon>Verrucomicrobiota</taxon>
        <taxon>Verrucomicrobiia</taxon>
        <taxon>Verrucomicrobiales</taxon>
        <taxon>Verrucomicrobiaceae</taxon>
        <taxon>Sulfuriroseicoccus</taxon>
    </lineage>
</organism>
<dbReference type="InterPro" id="IPR029016">
    <property type="entry name" value="GAF-like_dom_sf"/>
</dbReference>
<dbReference type="SUPFAM" id="SSF55785">
    <property type="entry name" value="PYP-like sensor domain (PAS domain)"/>
    <property type="match status" value="2"/>
</dbReference>
<dbReference type="GO" id="GO:0006355">
    <property type="term" value="P:regulation of DNA-templated transcription"/>
    <property type="evidence" value="ECO:0007669"/>
    <property type="project" value="InterPro"/>
</dbReference>
<dbReference type="SUPFAM" id="SSF55781">
    <property type="entry name" value="GAF domain-like"/>
    <property type="match status" value="1"/>
</dbReference>
<dbReference type="InterPro" id="IPR000700">
    <property type="entry name" value="PAS-assoc_C"/>
</dbReference>
<sequence>MSKSPKPSSAKSAQWTAQVPTSPPSEKKRRTQGHGLSRSLAIVGVLLVAVAVGIVVNHLTKAGSGNSLRELVARDVNSIGRTLSEKEQHIGQNIEMLAANIGDQQSIESAGTTFRLNAPRVLEGLPASSALVLASRSTPDAPLEIVDIAAKGSLRSAIDSLWLSSTEPNLDIDTSKTLSGGILLDSLPLSESQEGTNQLIWYAAPPKSDNAAQFTLLSFISISSLINDTLPNELALSHDVRVTYKNADGQQRLIMWRNAIYREGESSPAMVDPEETPSQQYLLDVRGDTLSVLFNPTLAWIQQHESPLPRILLILSLSTIGLAAVVMFILSRHTAVIENRVTQRTEELAESERQLEVRNRTLNSILERSPDLMMLQNREGKFRYSNPRTHNVLSADLNGRTPAEIARTVSGHSRQILMQIAEGFNAIAQGATSNRFEAVTVAAGNVEEIHLDILQVPVRNDEGQIVRVLTVGRNITEQRTQLSRLKQAQRRIAALLEDTATAIIEWDTQQKVVAWNPAAERIFGYTRDEALGMPIKTLIPATAAGHLTCPSGNPLATDSEETSRVWQTQTKDGQVVATQWQNTIVHDEKGNPATTTSFIFDVTRRILAETSLQEREVVLRALANSSLEFMQGSEWEQEARSLLGALLECNTIDRVSLVRQRLEADEPDLEAVTVWQNVAGQPNEVDISCYEEITKENQQLVCQAWIDTLRQGAEISGSLPDFDTPDREKLQAIGVESLLIIPLFKQDLLWGFLRFDHHTTKQSWSSDQIDALRVVGAVLSTAITKQALDHKQSLLERRLLSAQKRESLGILASGVANNFNELISAILGNASLARTQAETHTTIDDCLASIETDGLKASDLCREMLLYSGHNEGNIGLASINIILLEAIAQLRHSISDKIEIVTDFASGLPVVEGDAEQLKQAIYNVLLNAAEAMVTSTGLIRIQTGIAVAPSQNQQNSELSEDDQTRVFIRITDTGCGIDSRSLDHIFDPFFSTKAQGRGLGLTLVQTAIEAHEGSIKVTSEIDHGTVVNISLPSRNQGDLKRHTARVRPLLQLNGTVLYAESDSVQRAEGVAILRKFGLRVDAVSDGQQAVDLISARPDRYLLVIMDLRMPVMDGLTALTQILKLHDNQRIILTSSRSFTSETHRLVDEGIAVTIEKPLDEAQLSGAIQQLLDRYPAH</sequence>
<dbReference type="SUPFAM" id="SSF52172">
    <property type="entry name" value="CheY-like"/>
    <property type="match status" value="1"/>
</dbReference>
<evidence type="ECO:0000256" key="6">
    <source>
        <dbReference type="ARBA" id="ARBA00022777"/>
    </source>
</evidence>
<dbReference type="InterPro" id="IPR011006">
    <property type="entry name" value="CheY-like_superfamily"/>
</dbReference>
<protein>
    <recommendedName>
        <fullName evidence="2">histidine kinase</fullName>
        <ecNumber evidence="2">2.7.13.3</ecNumber>
    </recommendedName>
</protein>
<dbReference type="Pfam" id="PF02518">
    <property type="entry name" value="HATPase_c"/>
    <property type="match status" value="1"/>
</dbReference>
<dbReference type="PROSITE" id="PS50112">
    <property type="entry name" value="PAS"/>
    <property type="match status" value="1"/>
</dbReference>
<dbReference type="InterPro" id="IPR001789">
    <property type="entry name" value="Sig_transdc_resp-reg_receiver"/>
</dbReference>
<dbReference type="SMART" id="SM00091">
    <property type="entry name" value="PAS"/>
    <property type="match status" value="2"/>
</dbReference>
<feature type="compositionally biased region" description="Low complexity" evidence="9">
    <location>
        <begin position="1"/>
        <end position="13"/>
    </location>
</feature>
<dbReference type="SUPFAM" id="SSF55874">
    <property type="entry name" value="ATPase domain of HSP90 chaperone/DNA topoisomerase II/histidine kinase"/>
    <property type="match status" value="1"/>
</dbReference>
<keyword evidence="3" id="KW-0597">Phosphoprotein</keyword>
<evidence type="ECO:0000256" key="5">
    <source>
        <dbReference type="ARBA" id="ARBA00022741"/>
    </source>
</evidence>
<reference evidence="11 12" key="1">
    <citation type="submission" date="2020-12" db="EMBL/GenBank/DDBJ databases">
        <title>Sulforoseuscoccus oceanibium gen. nov., sp. nov., a representative of the phylum Verrucomicrobia with special cytoplasmic membrane, and proposal of Sulforoseuscoccusaceae fam. nov.</title>
        <authorList>
            <person name="Xi F."/>
        </authorList>
    </citation>
    <scope>NUCLEOTIDE SEQUENCE [LARGE SCALE GENOMIC DNA]</scope>
    <source>
        <strain evidence="11 12">T37</strain>
    </source>
</reference>
<dbReference type="Gene3D" id="3.30.450.40">
    <property type="match status" value="1"/>
</dbReference>
<dbReference type="Proteomes" id="UP000475117">
    <property type="component" value="Chromosome"/>
</dbReference>
<evidence type="ECO:0000256" key="2">
    <source>
        <dbReference type="ARBA" id="ARBA00012438"/>
    </source>
</evidence>
<dbReference type="Gene3D" id="3.40.50.2300">
    <property type="match status" value="1"/>
</dbReference>
<evidence type="ECO:0000256" key="1">
    <source>
        <dbReference type="ARBA" id="ARBA00000085"/>
    </source>
</evidence>
<comment type="catalytic activity">
    <reaction evidence="1">
        <text>ATP + protein L-histidine = ADP + protein N-phospho-L-histidine.</text>
        <dbReference type="EC" id="2.7.13.3"/>
    </reaction>
</comment>
<dbReference type="InterPro" id="IPR003018">
    <property type="entry name" value="GAF"/>
</dbReference>
<evidence type="ECO:0000256" key="10">
    <source>
        <dbReference type="SAM" id="Phobius"/>
    </source>
</evidence>
<dbReference type="PRINTS" id="PR00344">
    <property type="entry name" value="BCTRLSENSOR"/>
</dbReference>
<keyword evidence="10" id="KW-0812">Transmembrane</keyword>
<dbReference type="PROSITE" id="PS50109">
    <property type="entry name" value="HIS_KIN"/>
    <property type="match status" value="1"/>
</dbReference>
<accession>A0A6B3L5Z7</accession>
<evidence type="ECO:0000313" key="12">
    <source>
        <dbReference type="Proteomes" id="UP000475117"/>
    </source>
</evidence>
<evidence type="ECO:0000313" key="11">
    <source>
        <dbReference type="EMBL" id="QQL45981.1"/>
    </source>
</evidence>
<dbReference type="PROSITE" id="PS50110">
    <property type="entry name" value="RESPONSE_REGULATORY"/>
    <property type="match status" value="1"/>
</dbReference>
<keyword evidence="4" id="KW-0808">Transferase</keyword>
<dbReference type="KEGG" id="soa:G3M56_005225"/>